<dbReference type="Pfam" id="PF18374">
    <property type="entry name" value="Enolase_like_N"/>
    <property type="match status" value="1"/>
</dbReference>
<sequence>MDVQDAASGGDPALPALEEVLAGAVVVALPLRVRFRGIEVREALLLRGPAGWGEFAPFLEYDDATAAAWLAAGLEAAWTGWPAPLRPRVTVNATVPAVPAARVPEVLARFPGCTTAKVKVAERGQSLDDDVARVAAVRREVARSEVARSEVARSEVARGVPDPGAARVRVDANGGWSVEEAAAALAALTAGPGQGPLEYAEQPCATVPELVALRELLARGGVDVRIAADESIRRASDPLAVVRAGAADVAVLKVPPMGGVRAVLALAEQLRAEGQRRGGAAVPVVLSSALDTAVGLSAGLAAAAALPLADGEEQLASGLGTGSLLAADIVLGGVTGGVREINHGSLPVGAVEPDPDLLERHAAAPERRAWWLERLRRCYALL</sequence>
<feature type="active site" description="Proton acceptor" evidence="4">
    <location>
        <position position="253"/>
    </location>
</feature>
<dbReference type="Gene3D" id="3.30.390.10">
    <property type="entry name" value="Enolase-like, N-terminal domain"/>
    <property type="match status" value="1"/>
</dbReference>
<evidence type="ECO:0000256" key="3">
    <source>
        <dbReference type="ARBA" id="ARBA00023239"/>
    </source>
</evidence>
<feature type="binding site" evidence="4">
    <location>
        <position position="171"/>
    </location>
    <ligand>
        <name>Mg(2+)</name>
        <dbReference type="ChEBI" id="CHEBI:18420"/>
    </ligand>
</feature>
<reference evidence="6 7" key="1">
    <citation type="submission" date="2018-03" db="EMBL/GenBank/DDBJ databases">
        <title>Genomic Encyclopedia of Archaeal and Bacterial Type Strains, Phase II (KMG-II): from individual species to whole genera.</title>
        <authorList>
            <person name="Goeker M."/>
        </authorList>
    </citation>
    <scope>NUCLEOTIDE SEQUENCE [LARGE SCALE GENOMIC DNA]</scope>
    <source>
        <strain evidence="6 7">DSM 44889</strain>
    </source>
</reference>
<evidence type="ECO:0000256" key="2">
    <source>
        <dbReference type="ARBA" id="ARBA00022842"/>
    </source>
</evidence>
<feature type="binding site" evidence="4">
    <location>
        <position position="201"/>
    </location>
    <ligand>
        <name>Mg(2+)</name>
        <dbReference type="ChEBI" id="CHEBI:18420"/>
    </ligand>
</feature>
<comment type="cofactor">
    <cofactor evidence="4">
        <name>a divalent metal cation</name>
        <dbReference type="ChEBI" id="CHEBI:60240"/>
    </cofactor>
</comment>
<dbReference type="UniPathway" id="UPA00079"/>
<dbReference type="PANTHER" id="PTHR48073:SF2">
    <property type="entry name" value="O-SUCCINYLBENZOATE SYNTHASE"/>
    <property type="match status" value="1"/>
</dbReference>
<evidence type="ECO:0000313" key="6">
    <source>
        <dbReference type="EMBL" id="PWJ55514.1"/>
    </source>
</evidence>
<feature type="binding site" evidence="4">
    <location>
        <position position="229"/>
    </location>
    <ligand>
        <name>Mg(2+)</name>
        <dbReference type="ChEBI" id="CHEBI:18420"/>
    </ligand>
</feature>
<comment type="similarity">
    <text evidence="4">Belongs to the mandelate racemase/muconate lactonizing enzyme family. MenC type 1 subfamily.</text>
</comment>
<dbReference type="InterPro" id="IPR013342">
    <property type="entry name" value="Mandelate_racemase_C"/>
</dbReference>
<dbReference type="PANTHER" id="PTHR48073">
    <property type="entry name" value="O-SUCCINYLBENZOATE SYNTHASE-RELATED"/>
    <property type="match status" value="1"/>
</dbReference>
<evidence type="ECO:0000256" key="4">
    <source>
        <dbReference type="HAMAP-Rule" id="MF_00470"/>
    </source>
</evidence>
<comment type="function">
    <text evidence="4">Converts 2-succinyl-6-hydroxy-2,4-cyclohexadiene-1-carboxylate (SHCHC) to 2-succinylbenzoate (OSB).</text>
</comment>
<feature type="domain" description="Mandelate racemase/muconate lactonizing enzyme C-terminal" evidence="5">
    <location>
        <begin position="99"/>
        <end position="220"/>
    </location>
</feature>
<feature type="active site" description="Proton donor" evidence="4">
    <location>
        <position position="119"/>
    </location>
</feature>
<dbReference type="GO" id="GO:0009234">
    <property type="term" value="P:menaquinone biosynthetic process"/>
    <property type="evidence" value="ECO:0007669"/>
    <property type="project" value="UniProtKB-UniRule"/>
</dbReference>
<dbReference type="HAMAP" id="MF_00470">
    <property type="entry name" value="MenC_1"/>
    <property type="match status" value="1"/>
</dbReference>
<keyword evidence="1 4" id="KW-0479">Metal-binding</keyword>
<dbReference type="InterPro" id="IPR029017">
    <property type="entry name" value="Enolase-like_N"/>
</dbReference>
<dbReference type="EMBL" id="QGDQ01000003">
    <property type="protein sequence ID" value="PWJ55514.1"/>
    <property type="molecule type" value="Genomic_DNA"/>
</dbReference>
<name>A0A316AF38_9ACTN</name>
<accession>A0A316AF38</accession>
<evidence type="ECO:0000256" key="1">
    <source>
        <dbReference type="ARBA" id="ARBA00022723"/>
    </source>
</evidence>
<dbReference type="AlphaFoldDB" id="A0A316AF38"/>
<dbReference type="InterPro" id="IPR029065">
    <property type="entry name" value="Enolase_C-like"/>
</dbReference>
<dbReference type="InterPro" id="IPR010196">
    <property type="entry name" value="OSB_synthase_MenC1"/>
</dbReference>
<dbReference type="Pfam" id="PF13378">
    <property type="entry name" value="MR_MLE_C"/>
    <property type="match status" value="1"/>
</dbReference>
<protein>
    <recommendedName>
        <fullName evidence="4">o-succinylbenzoate synthase</fullName>
        <shortName evidence="4">OSB synthase</shortName>
        <shortName evidence="4">OSBS</shortName>
        <ecNumber evidence="4">4.2.1.113</ecNumber>
    </recommendedName>
    <alternativeName>
        <fullName evidence="4">4-(2'-carboxyphenyl)-4-oxybutyric acid synthase</fullName>
    </alternativeName>
    <alternativeName>
        <fullName evidence="4">o-succinylbenzoic acid synthase</fullName>
    </alternativeName>
</protein>
<dbReference type="Gene3D" id="3.20.20.120">
    <property type="entry name" value="Enolase-like C-terminal domain"/>
    <property type="match status" value="1"/>
</dbReference>
<dbReference type="SUPFAM" id="SSF51604">
    <property type="entry name" value="Enolase C-terminal domain-like"/>
    <property type="match status" value="1"/>
</dbReference>
<keyword evidence="7" id="KW-1185">Reference proteome</keyword>
<dbReference type="GO" id="GO:0000287">
    <property type="term" value="F:magnesium ion binding"/>
    <property type="evidence" value="ECO:0007669"/>
    <property type="project" value="UniProtKB-UniRule"/>
</dbReference>
<gene>
    <name evidence="4" type="primary">menC</name>
    <name evidence="6" type="ORF">BXY45_103189</name>
</gene>
<evidence type="ECO:0000313" key="7">
    <source>
        <dbReference type="Proteomes" id="UP000245469"/>
    </source>
</evidence>
<comment type="pathway">
    <text evidence="4">Quinol/quinone metabolism; 1,4-dihydroxy-2-naphthoate biosynthesis; 1,4-dihydroxy-2-naphthoate from chorismate: step 4/7.</text>
</comment>
<comment type="catalytic activity">
    <reaction evidence="4">
        <text>(1R,6R)-6-hydroxy-2-succinyl-cyclohexa-2,4-diene-1-carboxylate = 2-succinylbenzoate + H2O</text>
        <dbReference type="Rhea" id="RHEA:10196"/>
        <dbReference type="ChEBI" id="CHEBI:15377"/>
        <dbReference type="ChEBI" id="CHEBI:18325"/>
        <dbReference type="ChEBI" id="CHEBI:58689"/>
        <dbReference type="EC" id="4.2.1.113"/>
    </reaction>
</comment>
<keyword evidence="4" id="KW-0474">Menaquinone biosynthesis</keyword>
<proteinExistence type="inferred from homology"/>
<dbReference type="EC" id="4.2.1.113" evidence="4"/>
<comment type="pathway">
    <text evidence="4">Quinol/quinone metabolism; menaquinone biosynthesis.</text>
</comment>
<dbReference type="GO" id="GO:0043748">
    <property type="term" value="F:O-succinylbenzoate synthase activity"/>
    <property type="evidence" value="ECO:0007669"/>
    <property type="project" value="UniProtKB-EC"/>
</dbReference>
<keyword evidence="2 4" id="KW-0460">Magnesium</keyword>
<dbReference type="UniPathway" id="UPA01057">
    <property type="reaction ID" value="UER00165"/>
</dbReference>
<dbReference type="Proteomes" id="UP000245469">
    <property type="component" value="Unassembled WGS sequence"/>
</dbReference>
<dbReference type="NCBIfam" id="NF002782">
    <property type="entry name" value="PRK02901.1"/>
    <property type="match status" value="1"/>
</dbReference>
<comment type="caution">
    <text evidence="6">The sequence shown here is derived from an EMBL/GenBank/DDBJ whole genome shotgun (WGS) entry which is preliminary data.</text>
</comment>
<evidence type="ECO:0000259" key="5">
    <source>
        <dbReference type="SMART" id="SM00922"/>
    </source>
</evidence>
<keyword evidence="3 4" id="KW-0456">Lyase</keyword>
<dbReference type="SMART" id="SM00922">
    <property type="entry name" value="MR_MLE"/>
    <property type="match status" value="1"/>
</dbReference>
<dbReference type="InterPro" id="IPR036849">
    <property type="entry name" value="Enolase-like_C_sf"/>
</dbReference>
<organism evidence="6 7">
    <name type="scientific">Quadrisphaera granulorum</name>
    <dbReference type="NCBI Taxonomy" id="317664"/>
    <lineage>
        <taxon>Bacteria</taxon>
        <taxon>Bacillati</taxon>
        <taxon>Actinomycetota</taxon>
        <taxon>Actinomycetes</taxon>
        <taxon>Kineosporiales</taxon>
        <taxon>Kineosporiaceae</taxon>
        <taxon>Quadrisphaera</taxon>
    </lineage>
</organism>